<dbReference type="GO" id="GO:0009117">
    <property type="term" value="P:nucleotide metabolic process"/>
    <property type="evidence" value="ECO:0007669"/>
    <property type="project" value="UniProtKB-KW"/>
</dbReference>
<keyword evidence="6 10" id="KW-0460">Magnesium</keyword>
<keyword evidence="7 10" id="KW-0546">Nucleotide metabolism</keyword>
<dbReference type="PANTHER" id="PTHR11067:SF9">
    <property type="entry name" value="INOSINE TRIPHOSPHATE PYROPHOSPHATASE"/>
    <property type="match status" value="1"/>
</dbReference>
<dbReference type="SUPFAM" id="SSF52972">
    <property type="entry name" value="ITPase-like"/>
    <property type="match status" value="1"/>
</dbReference>
<evidence type="ECO:0000256" key="1">
    <source>
        <dbReference type="ARBA" id="ARBA00008023"/>
    </source>
</evidence>
<feature type="binding site" evidence="10">
    <location>
        <begin position="10"/>
        <end position="15"/>
    </location>
    <ligand>
        <name>substrate</name>
    </ligand>
</feature>
<feature type="binding site" evidence="10">
    <location>
        <begin position="185"/>
        <end position="186"/>
    </location>
    <ligand>
        <name>substrate</name>
    </ligand>
</feature>
<comment type="cofactor">
    <cofactor evidence="10">
        <name>Mg(2+)</name>
        <dbReference type="ChEBI" id="CHEBI:18420"/>
    </cofactor>
    <text evidence="10">Binds 1 Mg(2+) ion per subunit.</text>
</comment>
<accession>A0A953N5F6</accession>
<dbReference type="Pfam" id="PF01725">
    <property type="entry name" value="Ham1p_like"/>
    <property type="match status" value="1"/>
</dbReference>
<keyword evidence="13" id="KW-1185">Reference proteome</keyword>
<dbReference type="HAMAP" id="MF_01405">
    <property type="entry name" value="Non_canon_purine_NTPase"/>
    <property type="match status" value="1"/>
</dbReference>
<keyword evidence="4 10" id="KW-0547">Nucleotide-binding</keyword>
<evidence type="ECO:0000256" key="4">
    <source>
        <dbReference type="ARBA" id="ARBA00022741"/>
    </source>
</evidence>
<evidence type="ECO:0000256" key="8">
    <source>
        <dbReference type="ARBA" id="ARBA00051875"/>
    </source>
</evidence>
<feature type="active site" description="Proton acceptor" evidence="10">
    <location>
        <position position="71"/>
    </location>
</feature>
<feature type="binding site" evidence="10">
    <location>
        <position position="180"/>
    </location>
    <ligand>
        <name>substrate</name>
    </ligand>
</feature>
<evidence type="ECO:0000256" key="7">
    <source>
        <dbReference type="ARBA" id="ARBA00023080"/>
    </source>
</evidence>
<dbReference type="GO" id="GO:0036222">
    <property type="term" value="F:XTP diphosphatase activity"/>
    <property type="evidence" value="ECO:0007669"/>
    <property type="project" value="UniProtKB-UniRule"/>
</dbReference>
<evidence type="ECO:0000256" key="10">
    <source>
        <dbReference type="HAMAP-Rule" id="MF_01405"/>
    </source>
</evidence>
<comment type="catalytic activity">
    <reaction evidence="10">
        <text>ITP + H2O = IMP + diphosphate + H(+)</text>
        <dbReference type="Rhea" id="RHEA:29399"/>
        <dbReference type="ChEBI" id="CHEBI:15377"/>
        <dbReference type="ChEBI" id="CHEBI:15378"/>
        <dbReference type="ChEBI" id="CHEBI:33019"/>
        <dbReference type="ChEBI" id="CHEBI:58053"/>
        <dbReference type="ChEBI" id="CHEBI:61402"/>
        <dbReference type="EC" id="3.6.1.66"/>
    </reaction>
</comment>
<dbReference type="InterPro" id="IPR002637">
    <property type="entry name" value="RdgB/HAM1"/>
</dbReference>
<dbReference type="EMBL" id="JAHXRI010000001">
    <property type="protein sequence ID" value="MBZ1349247.1"/>
    <property type="molecule type" value="Genomic_DNA"/>
</dbReference>
<keyword evidence="5 10" id="KW-0378">Hydrolase</keyword>
<dbReference type="GO" id="GO:0046872">
    <property type="term" value="F:metal ion binding"/>
    <property type="evidence" value="ECO:0007669"/>
    <property type="project" value="UniProtKB-KW"/>
</dbReference>
<gene>
    <name evidence="12" type="primary">rdgB</name>
    <name evidence="12" type="ORF">KZZ10_01180</name>
</gene>
<comment type="similarity">
    <text evidence="1 10 11">Belongs to the HAM1 NTPase family.</text>
</comment>
<comment type="caution">
    <text evidence="12">The sequence shown here is derived from an EMBL/GenBank/DDBJ whole genome shotgun (WGS) entry which is preliminary data.</text>
</comment>
<protein>
    <recommendedName>
        <fullName evidence="10">dITP/XTP pyrophosphatase</fullName>
        <ecNumber evidence="10">3.6.1.66</ecNumber>
    </recommendedName>
    <alternativeName>
        <fullName evidence="10">Non-canonical purine NTP pyrophosphatase</fullName>
    </alternativeName>
    <alternativeName>
        <fullName evidence="10">Non-standard purine NTP pyrophosphatase</fullName>
    </alternativeName>
    <alternativeName>
        <fullName evidence="10">Nucleoside-triphosphate diphosphatase</fullName>
    </alternativeName>
    <alternativeName>
        <fullName evidence="10">Nucleoside-triphosphate pyrophosphatase</fullName>
        <shortName evidence="10">NTPase</shortName>
    </alternativeName>
</protein>
<dbReference type="FunFam" id="3.90.950.10:FF:000001">
    <property type="entry name" value="dITP/XTP pyrophosphatase"/>
    <property type="match status" value="1"/>
</dbReference>
<evidence type="ECO:0000256" key="2">
    <source>
        <dbReference type="ARBA" id="ARBA00011738"/>
    </source>
</evidence>
<dbReference type="GO" id="GO:0005829">
    <property type="term" value="C:cytosol"/>
    <property type="evidence" value="ECO:0007669"/>
    <property type="project" value="TreeGrafter"/>
</dbReference>
<dbReference type="InterPro" id="IPR020922">
    <property type="entry name" value="dITP/XTP_pyrophosphatase"/>
</dbReference>
<dbReference type="PANTHER" id="PTHR11067">
    <property type="entry name" value="INOSINE TRIPHOSPHATE PYROPHOSPHATASE/HAM1 PROTEIN"/>
    <property type="match status" value="1"/>
</dbReference>
<dbReference type="GO" id="GO:0000166">
    <property type="term" value="F:nucleotide binding"/>
    <property type="evidence" value="ECO:0007669"/>
    <property type="project" value="UniProtKB-KW"/>
</dbReference>
<evidence type="ECO:0000313" key="12">
    <source>
        <dbReference type="EMBL" id="MBZ1349247.1"/>
    </source>
</evidence>
<comment type="catalytic activity">
    <reaction evidence="8 10">
        <text>dITP + H2O = dIMP + diphosphate + H(+)</text>
        <dbReference type="Rhea" id="RHEA:28342"/>
        <dbReference type="ChEBI" id="CHEBI:15377"/>
        <dbReference type="ChEBI" id="CHEBI:15378"/>
        <dbReference type="ChEBI" id="CHEBI:33019"/>
        <dbReference type="ChEBI" id="CHEBI:61194"/>
        <dbReference type="ChEBI" id="CHEBI:61382"/>
        <dbReference type="EC" id="3.6.1.66"/>
    </reaction>
</comment>
<dbReference type="Proteomes" id="UP000739565">
    <property type="component" value="Unassembled WGS sequence"/>
</dbReference>
<evidence type="ECO:0000256" key="3">
    <source>
        <dbReference type="ARBA" id="ARBA00022723"/>
    </source>
</evidence>
<evidence type="ECO:0000256" key="5">
    <source>
        <dbReference type="ARBA" id="ARBA00022801"/>
    </source>
</evidence>
<comment type="function">
    <text evidence="10">Pyrophosphatase that catalyzes the hydrolysis of nucleoside triphosphates to their monophosphate derivatives, with a high preference for the non-canonical purine nucleotides XTP (xanthosine triphosphate), dITP (deoxyinosine triphosphate) and ITP. Seems to function as a house-cleaning enzyme that removes non-canonical purine nucleotides from the nucleotide pool, thus preventing their incorporation into DNA/RNA and avoiding chromosomal lesions.</text>
</comment>
<name>A0A953N5F6_9BURK</name>
<dbReference type="GO" id="GO:0036220">
    <property type="term" value="F:ITP diphosphatase activity"/>
    <property type="evidence" value="ECO:0007669"/>
    <property type="project" value="UniProtKB-UniRule"/>
</dbReference>
<dbReference type="InterPro" id="IPR029001">
    <property type="entry name" value="ITPase-like_fam"/>
</dbReference>
<sequence>MILSSIVLASGNAGKIKEFEALFAPLGVTLISQKSLNIPDAPEPHVTFIENALAKARHASALSGLPALADDSGLCVQALGGEPGVHSARYAQVLDGPRSDAANNEKLIKMLQGVTDRRAWYVAVLVLVTRPDDPQPVIAQANWVGEIVDQARGANGFGYDPYFYLKEEACCAAQLEPDKKNRISHRGMAMRALLIQLRQTGMLV</sequence>
<evidence type="ECO:0000313" key="13">
    <source>
        <dbReference type="Proteomes" id="UP000739565"/>
    </source>
</evidence>
<organism evidence="12 13">
    <name type="scientific">Zwartia hollandica</name>
    <dbReference type="NCBI Taxonomy" id="324606"/>
    <lineage>
        <taxon>Bacteria</taxon>
        <taxon>Pseudomonadati</taxon>
        <taxon>Pseudomonadota</taxon>
        <taxon>Betaproteobacteria</taxon>
        <taxon>Burkholderiales</taxon>
        <taxon>Alcaligenaceae</taxon>
        <taxon>Zwartia</taxon>
    </lineage>
</organism>
<dbReference type="NCBIfam" id="TIGR00042">
    <property type="entry name" value="RdgB/HAM1 family non-canonical purine NTP pyrophosphatase"/>
    <property type="match status" value="1"/>
</dbReference>
<reference evidence="12" key="1">
    <citation type="submission" date="2021-07" db="EMBL/GenBank/DDBJ databases">
        <title>New genus and species of the family Alcaligenaceae.</title>
        <authorList>
            <person name="Hahn M.W."/>
        </authorList>
    </citation>
    <scope>NUCLEOTIDE SEQUENCE</scope>
    <source>
        <strain evidence="12">LF4-65</strain>
    </source>
</reference>
<proteinExistence type="inferred from homology"/>
<comment type="subunit">
    <text evidence="2 10">Homodimer.</text>
</comment>
<keyword evidence="3 10" id="KW-0479">Metal-binding</keyword>
<dbReference type="GO" id="GO:0017111">
    <property type="term" value="F:ribonucleoside triphosphate phosphatase activity"/>
    <property type="evidence" value="ECO:0007669"/>
    <property type="project" value="InterPro"/>
</dbReference>
<feature type="binding site" evidence="10">
    <location>
        <begin position="157"/>
        <end position="160"/>
    </location>
    <ligand>
        <name>substrate</name>
    </ligand>
</feature>
<feature type="binding site" evidence="10">
    <location>
        <position position="72"/>
    </location>
    <ligand>
        <name>substrate</name>
    </ligand>
</feature>
<dbReference type="AlphaFoldDB" id="A0A953N5F6"/>
<evidence type="ECO:0000256" key="11">
    <source>
        <dbReference type="RuleBase" id="RU003781"/>
    </source>
</evidence>
<dbReference type="GO" id="GO:0009146">
    <property type="term" value="P:purine nucleoside triphosphate catabolic process"/>
    <property type="evidence" value="ECO:0007669"/>
    <property type="project" value="UniProtKB-UniRule"/>
</dbReference>
<dbReference type="GO" id="GO:0035870">
    <property type="term" value="F:dITP diphosphatase activity"/>
    <property type="evidence" value="ECO:0007669"/>
    <property type="project" value="UniProtKB-UniRule"/>
</dbReference>
<dbReference type="Gene3D" id="3.90.950.10">
    <property type="match status" value="1"/>
</dbReference>
<dbReference type="RefSeq" id="WP_259659659.1">
    <property type="nucleotide sequence ID" value="NZ_JAHXRI010000001.1"/>
</dbReference>
<feature type="binding site" evidence="10">
    <location>
        <position position="71"/>
    </location>
    <ligand>
        <name>Mg(2+)</name>
        <dbReference type="ChEBI" id="CHEBI:18420"/>
    </ligand>
</feature>
<comment type="catalytic activity">
    <reaction evidence="9 10">
        <text>XTP + H2O = XMP + diphosphate + H(+)</text>
        <dbReference type="Rhea" id="RHEA:28610"/>
        <dbReference type="ChEBI" id="CHEBI:15377"/>
        <dbReference type="ChEBI" id="CHEBI:15378"/>
        <dbReference type="ChEBI" id="CHEBI:33019"/>
        <dbReference type="ChEBI" id="CHEBI:57464"/>
        <dbReference type="ChEBI" id="CHEBI:61314"/>
        <dbReference type="EC" id="3.6.1.66"/>
    </reaction>
</comment>
<dbReference type="CDD" id="cd00515">
    <property type="entry name" value="HAM1"/>
    <property type="match status" value="1"/>
</dbReference>
<comment type="caution">
    <text evidence="10">Lacks conserved residue(s) required for the propagation of feature annotation.</text>
</comment>
<evidence type="ECO:0000256" key="9">
    <source>
        <dbReference type="ARBA" id="ARBA00052017"/>
    </source>
</evidence>
<dbReference type="EC" id="3.6.1.66" evidence="10"/>
<evidence type="ECO:0000256" key="6">
    <source>
        <dbReference type="ARBA" id="ARBA00022842"/>
    </source>
</evidence>